<name>A0A5T0ZX46_CAMCO</name>
<dbReference type="GO" id="GO:0016740">
    <property type="term" value="F:transferase activity"/>
    <property type="evidence" value="ECO:0007669"/>
    <property type="project" value="UniProtKB-KW"/>
</dbReference>
<dbReference type="EMBL" id="AACHVJ010000008">
    <property type="protein sequence ID" value="EAK6317074.1"/>
    <property type="molecule type" value="Genomic_DNA"/>
</dbReference>
<evidence type="ECO:0000259" key="1">
    <source>
        <dbReference type="Pfam" id="PF04230"/>
    </source>
</evidence>
<evidence type="ECO:0000313" key="2">
    <source>
        <dbReference type="EMBL" id="EAK6317074.1"/>
    </source>
</evidence>
<keyword evidence="2" id="KW-0808">Transferase</keyword>
<dbReference type="InterPro" id="IPR007345">
    <property type="entry name" value="Polysacch_pyruvyl_Trfase"/>
</dbReference>
<proteinExistence type="predicted"/>
<sequence length="360" mass="42889">MIFKKIRVLKWQILSLIYKKDHYRYKIYMYNHQNKNFILKKYSHLINKKFSSFGMKKYPRREEIGGDYCLFKYLYIPGIKAYNLGDYIQTIATRSLIELIDKNAKFHFYNRDSFSLYNKKESICIMQGWFADDYNFLPNERIFPVYIGTHFTKKMQEYFDVLNVDFKDFEIGCRDLSTLDYFNKKGANAYFSRCLTLTLPKREVSAKQNSIFLVNLNHEMSSLLPDFIKKEAIEINQKAIKIKNRNLKNEWQECYKEAQDILEKYASEAKLVITTALHCAAPCIALGIPVILLQEDKVYEDRFSALKGILKPYTFNDLKDNRIDFEPKILDIEFLKEMMIKNLKLTLKKHMFTLNKDEEK</sequence>
<gene>
    <name evidence="2" type="ORF">B6566_06185</name>
</gene>
<dbReference type="Pfam" id="PF04230">
    <property type="entry name" value="PS_pyruv_trans"/>
    <property type="match status" value="1"/>
</dbReference>
<dbReference type="AlphaFoldDB" id="A0A5T0ZX46"/>
<comment type="caution">
    <text evidence="2">The sequence shown here is derived from an EMBL/GenBank/DDBJ whole genome shotgun (WGS) entry which is preliminary data.</text>
</comment>
<feature type="domain" description="Polysaccharide pyruvyl transferase" evidence="1">
    <location>
        <begin position="83"/>
        <end position="293"/>
    </location>
</feature>
<reference evidence="2" key="1">
    <citation type="submission" date="2018-05" db="EMBL/GenBank/DDBJ databases">
        <authorList>
            <consortium name="NARMS: The National Antimicrobial Resistance Monitoring System"/>
        </authorList>
    </citation>
    <scope>NUCLEOTIDE SEQUENCE</scope>
    <source>
        <strain evidence="2">CVM N56302</strain>
    </source>
</reference>
<protein>
    <submittedName>
        <fullName evidence="2">Polysaccharide pyruvyl transferase family protein</fullName>
    </submittedName>
</protein>
<accession>A0A5T0ZX46</accession>
<feature type="non-terminal residue" evidence="2">
    <location>
        <position position="360"/>
    </location>
</feature>
<organism evidence="2">
    <name type="scientific">Campylobacter coli</name>
    <dbReference type="NCBI Taxonomy" id="195"/>
    <lineage>
        <taxon>Bacteria</taxon>
        <taxon>Pseudomonadati</taxon>
        <taxon>Campylobacterota</taxon>
        <taxon>Epsilonproteobacteria</taxon>
        <taxon>Campylobacterales</taxon>
        <taxon>Campylobacteraceae</taxon>
        <taxon>Campylobacter</taxon>
    </lineage>
</organism>